<proteinExistence type="predicted"/>
<protein>
    <recommendedName>
        <fullName evidence="2">DH domain-containing protein</fullName>
    </recommendedName>
</protein>
<evidence type="ECO:0000313" key="3">
    <source>
        <dbReference type="EMBL" id="GAV56107.1"/>
    </source>
</evidence>
<evidence type="ECO:0000313" key="4">
    <source>
        <dbReference type="Proteomes" id="UP000187013"/>
    </source>
</evidence>
<dbReference type="PANTHER" id="PTHR22834:SF20">
    <property type="entry name" value="SH3 DOMAIN-CONTAINING PROTEIN"/>
    <property type="match status" value="1"/>
</dbReference>
<dbReference type="SUPFAM" id="SSF103657">
    <property type="entry name" value="BAR/IMD domain-like"/>
    <property type="match status" value="1"/>
</dbReference>
<dbReference type="GO" id="GO:0005737">
    <property type="term" value="C:cytoplasm"/>
    <property type="evidence" value="ECO:0007669"/>
    <property type="project" value="TreeGrafter"/>
</dbReference>
<dbReference type="PROSITE" id="PS50010">
    <property type="entry name" value="DH_2"/>
    <property type="match status" value="1"/>
</dbReference>
<dbReference type="OrthoDB" id="10256089at2759"/>
<comment type="caution">
    <text evidence="3">The sequence shown here is derived from an EMBL/GenBank/DDBJ whole genome shotgun (WGS) entry which is preliminary data.</text>
</comment>
<sequence length="697" mass="80719">MFRNSELYDEFCFQPSNAMSPIRDYENDYFHRNDSKLPKVQLHKYGLGYSYTDNLKRSRHSSKRPASLHLDLEGPSSKKQYSPINTDRFANAIKIKDTPIGPDIFANSETSKFVGVVKSLYMSENEYRELIDACNLVYRNVLRENRTYRHKLLEPSSNEEYLLFGNLETISSISRLFVNGLKRIILAGNNTGEVDDDIWEQISTNSSLQKQILSEFDIGKVFNTNFLRIKSTYLSYCGSHRKQMELFETMRSKNPHVFYRWYEHCYEVSGNHKLEDILSKPVKRIAEWSAFLETLISLAPKILEKDFCASIEKAYEEYSSFSSYIENETSEFNGNAMYDFSLTPIEIIQSYDSDKVKDFKPQLEVLSMISEGQSTQNRESSQTLSLPRREDDNGSDVHLQASNGANSVFSGSSSRYSGDTVAAQSLEPLQRQKFLSVVSQVCGDSQRTLADHVSTFKKLHKGLICLKSAISNDDMLSIIDINLKHTDLWRQVMEFENVNSAQNVGAEQAILVSSMCSAYTEKLKRQREEATMMKLTFFESSVKKPLKVMLKYCESVRARLKDLNSLKKDYMVFLRQKASHTHDLKRDILAKHFEQMHSKMAQDLPRFIQLLHETLKYLTLNYHKVMLKYLEISAGGDNFLIKDLEQLGKLKRDVGKNYDILQMYSTARYCAKRLVRENWEFEQDLTSSRVLRRLFEL</sequence>
<dbReference type="SMART" id="SM00325">
    <property type="entry name" value="RhoGEF"/>
    <property type="match status" value="1"/>
</dbReference>
<dbReference type="InterPro" id="IPR000219">
    <property type="entry name" value="DH_dom"/>
</dbReference>
<gene>
    <name evidence="3" type="ORF">ZYGR_0BA00130</name>
</gene>
<dbReference type="PANTHER" id="PTHR22834">
    <property type="entry name" value="NUCLEAR FUSION PROTEIN FUS2"/>
    <property type="match status" value="1"/>
</dbReference>
<evidence type="ECO:0000256" key="1">
    <source>
        <dbReference type="SAM" id="MobiDB-lite"/>
    </source>
</evidence>
<dbReference type="AlphaFoldDB" id="A0A1Q3AK33"/>
<feature type="domain" description="DH" evidence="2">
    <location>
        <begin position="112"/>
        <end position="328"/>
    </location>
</feature>
<dbReference type="Gene3D" id="1.20.900.10">
    <property type="entry name" value="Dbl homology (DH) domain"/>
    <property type="match status" value="1"/>
</dbReference>
<dbReference type="InterPro" id="IPR027267">
    <property type="entry name" value="AH/BAR_dom_sf"/>
</dbReference>
<name>A0A1Q3AK33_ZYGRO</name>
<dbReference type="SUPFAM" id="SSF48065">
    <property type="entry name" value="DBL homology domain (DH-domain)"/>
    <property type="match status" value="1"/>
</dbReference>
<dbReference type="InterPro" id="IPR035899">
    <property type="entry name" value="DBL_dom_sf"/>
</dbReference>
<dbReference type="GO" id="GO:0005085">
    <property type="term" value="F:guanyl-nucleotide exchange factor activity"/>
    <property type="evidence" value="ECO:0007669"/>
    <property type="project" value="InterPro"/>
</dbReference>
<evidence type="ECO:0000259" key="2">
    <source>
        <dbReference type="PROSITE" id="PS50010"/>
    </source>
</evidence>
<feature type="compositionally biased region" description="Polar residues" evidence="1">
    <location>
        <begin position="370"/>
        <end position="385"/>
    </location>
</feature>
<accession>A0A1Q3AK33</accession>
<feature type="region of interest" description="Disordered" evidence="1">
    <location>
        <begin position="370"/>
        <end position="411"/>
    </location>
</feature>
<feature type="region of interest" description="Disordered" evidence="1">
    <location>
        <begin position="56"/>
        <end position="80"/>
    </location>
</feature>
<dbReference type="EMBL" id="BDGX01000053">
    <property type="protein sequence ID" value="GAV56107.1"/>
    <property type="molecule type" value="Genomic_DNA"/>
</dbReference>
<organism evidence="3 4">
    <name type="scientific">Zygosaccharomyces rouxii</name>
    <dbReference type="NCBI Taxonomy" id="4956"/>
    <lineage>
        <taxon>Eukaryota</taxon>
        <taxon>Fungi</taxon>
        <taxon>Dikarya</taxon>
        <taxon>Ascomycota</taxon>
        <taxon>Saccharomycotina</taxon>
        <taxon>Saccharomycetes</taxon>
        <taxon>Saccharomycetales</taxon>
        <taxon>Saccharomycetaceae</taxon>
        <taxon>Zygosaccharomyces</taxon>
    </lineage>
</organism>
<dbReference type="InterPro" id="IPR051492">
    <property type="entry name" value="Dynamin-Rho_GEF"/>
</dbReference>
<dbReference type="GO" id="GO:0031991">
    <property type="term" value="P:regulation of actomyosin contractile ring contraction"/>
    <property type="evidence" value="ECO:0007669"/>
    <property type="project" value="TreeGrafter"/>
</dbReference>
<dbReference type="GO" id="GO:0032955">
    <property type="term" value="P:regulation of division septum assembly"/>
    <property type="evidence" value="ECO:0007669"/>
    <property type="project" value="TreeGrafter"/>
</dbReference>
<dbReference type="Pfam" id="PF00621">
    <property type="entry name" value="RhoGEF"/>
    <property type="match status" value="1"/>
</dbReference>
<reference evidence="3 4" key="1">
    <citation type="submission" date="2016-08" db="EMBL/GenBank/DDBJ databases">
        <title>Draft genome sequence of allopolyploid Zygosaccharomyces rouxii.</title>
        <authorList>
            <person name="Watanabe J."/>
            <person name="Uehara K."/>
            <person name="Mogi Y."/>
            <person name="Tsukioka Y."/>
        </authorList>
    </citation>
    <scope>NUCLEOTIDE SEQUENCE [LARGE SCALE GENOMIC DNA]</scope>
    <source>
        <strain evidence="3 4">NBRC 110957</strain>
    </source>
</reference>
<dbReference type="Proteomes" id="UP000187013">
    <property type="component" value="Unassembled WGS sequence"/>
</dbReference>